<organism evidence="6 7">
    <name type="scientific">Candida theae</name>
    <dbReference type="NCBI Taxonomy" id="1198502"/>
    <lineage>
        <taxon>Eukaryota</taxon>
        <taxon>Fungi</taxon>
        <taxon>Dikarya</taxon>
        <taxon>Ascomycota</taxon>
        <taxon>Saccharomycotina</taxon>
        <taxon>Pichiomycetes</taxon>
        <taxon>Debaryomycetaceae</taxon>
        <taxon>Candida/Lodderomyces clade</taxon>
        <taxon>Candida</taxon>
    </lineage>
</organism>
<dbReference type="InterPro" id="IPR001683">
    <property type="entry name" value="PX_dom"/>
</dbReference>
<evidence type="ECO:0000313" key="7">
    <source>
        <dbReference type="Proteomes" id="UP001204833"/>
    </source>
</evidence>
<protein>
    <recommendedName>
        <fullName evidence="8">Sorting nexin-12</fullName>
    </recommendedName>
</protein>
<dbReference type="AlphaFoldDB" id="A0AAD5G056"/>
<dbReference type="Pfam" id="PF00787">
    <property type="entry name" value="PX"/>
    <property type="match status" value="1"/>
</dbReference>
<dbReference type="SUPFAM" id="SSF48097">
    <property type="entry name" value="Regulator of G-protein signaling, RGS"/>
    <property type="match status" value="1"/>
</dbReference>
<dbReference type="PROSITE" id="PS51207">
    <property type="entry name" value="PXA"/>
    <property type="match status" value="1"/>
</dbReference>
<feature type="domain" description="PXA" evidence="5">
    <location>
        <begin position="62"/>
        <end position="251"/>
    </location>
</feature>
<dbReference type="InterPro" id="IPR044926">
    <property type="entry name" value="RGS_subdomain_2"/>
</dbReference>
<evidence type="ECO:0000259" key="5">
    <source>
        <dbReference type="PROSITE" id="PS51207"/>
    </source>
</evidence>
<dbReference type="PROSITE" id="PS50195">
    <property type="entry name" value="PX"/>
    <property type="match status" value="1"/>
</dbReference>
<comment type="caution">
    <text evidence="6">The sequence shown here is derived from an EMBL/GenBank/DDBJ whole genome shotgun (WGS) entry which is preliminary data.</text>
</comment>
<gene>
    <name evidence="6" type="ORF">KGF57_001177</name>
</gene>
<dbReference type="PROSITE" id="PS50132">
    <property type="entry name" value="RGS"/>
    <property type="match status" value="1"/>
</dbReference>
<dbReference type="GO" id="GO:0035091">
    <property type="term" value="F:phosphatidylinositol binding"/>
    <property type="evidence" value="ECO:0007669"/>
    <property type="project" value="InterPro"/>
</dbReference>
<dbReference type="Proteomes" id="UP001204833">
    <property type="component" value="Unassembled WGS sequence"/>
</dbReference>
<sequence>MIPLALGFILAIVGYFYITIKWPSPHDSRTNKTHRFHFTCRSRWERETELFRKGHSKGDLRSEAISEPLSQLISLIINEFVNSWFSTISSSTLFADDIESEVSYVIQGLTRKLQKLDFAKLITLKFLPLFNNHYVAFIEAQKRRQNNDSGNSSEDDYMELLSTFNDGNLHVGVTVEQMETREANFREKSYLRGQMRKLISKVLSDGEKSNEVVAMLVTEILACTILDNIFNLITDADFINMQFVKFIGDSLMRRNQVKELRSALEEHTMSSIASKTSVPDRTMNEVEQDLKDIFVQDEFKEDTVVHRNKESIQSAQLEKLVGVLKSPGESATFTRYLSSKNKSHLLEFWTKVEQSKSPLSENSQTPEALNLTAQECIYMKEKYFDSGLIHIDDAVLGKFKQLNSSEFMADSRCPSDCKDALLHLQKEVFVELSTEFYSSFSKSVDANHESWRITAEDDKDVINQIDYKLAAIMSDQKSLASENISAEVGSPHSMSDLKDRAVFNRNDRYSRLFEDDEVSSDDDEDSDGLDTDTDSVILKEGSESMELAGPGNLNLTEKIPQIENEIDNLQRQLLYLEPLISKAQLTNNQSKLKVLLKSRNGVQRDIAFKELQKQQYIVQESDNSLFGKSKVTISSIVHHSEKTKEFVLYIIEVQKFSTEEPNVVKAGWVVARRYSQFHRLHGYLKRRYPQVSALSFPQKSIQVLKFQQKNITENRRRQLEVYLRSLIEIPEVCSDMAFRSFLSSENFQLGRYQRFDGPRKLSALFGYKWYLGSSGNRAMAYNQTLTSPDGSGEVLENRRVMEKELLQFDEKPTNKPLFIEPICDMIITLFNLHWLKGRALVVILQQFFGTAVENKVYEVVHTHLNKGSVDNWLRILRERLFPDGKFKLEPEVRTTSQKLQTYNDAKQLFDTFMTETWSRVFGTENTTTAASTLFSMLQINQLNKHLLFQILDEILQKLSDEERTWGA</sequence>
<dbReference type="CDD" id="cd06876">
    <property type="entry name" value="PX_MDM1p"/>
    <property type="match status" value="1"/>
</dbReference>
<evidence type="ECO:0008006" key="8">
    <source>
        <dbReference type="Google" id="ProtNLM"/>
    </source>
</evidence>
<accession>A0AAD5G056</accession>
<dbReference type="InterPro" id="IPR016137">
    <property type="entry name" value="RGS"/>
</dbReference>
<dbReference type="Pfam" id="PF08628">
    <property type="entry name" value="Nexin_C"/>
    <property type="match status" value="1"/>
</dbReference>
<evidence type="ECO:0000313" key="6">
    <source>
        <dbReference type="EMBL" id="KAI5963901.1"/>
    </source>
</evidence>
<feature type="domain" description="RGS" evidence="3">
    <location>
        <begin position="319"/>
        <end position="443"/>
    </location>
</feature>
<reference evidence="6 7" key="1">
    <citation type="journal article" date="2022" name="DNA Res.">
        <title>Genome analysis of five recently described species of the CUG-Ser clade uncovers Candida theae as a new hybrid lineage with pathogenic potential in the Candida parapsilosis species complex.</title>
        <authorList>
            <person name="Mixao V."/>
            <person name="Del Olmo V."/>
            <person name="Hegedusova E."/>
            <person name="Saus E."/>
            <person name="Pryszcz L."/>
            <person name="Cillingova A."/>
            <person name="Nosek J."/>
            <person name="Gabaldon T."/>
        </authorList>
    </citation>
    <scope>NUCLEOTIDE SEQUENCE [LARGE SCALE GENOMIC DNA]</scope>
    <source>
        <strain evidence="6 7">CBS 12239</strain>
    </source>
</reference>
<evidence type="ECO:0000256" key="2">
    <source>
        <dbReference type="SAM" id="MobiDB-lite"/>
    </source>
</evidence>
<evidence type="ECO:0000259" key="3">
    <source>
        <dbReference type="PROSITE" id="PS50132"/>
    </source>
</evidence>
<dbReference type="SMART" id="SM00312">
    <property type="entry name" value="PX"/>
    <property type="match status" value="1"/>
</dbReference>
<dbReference type="Pfam" id="PF02194">
    <property type="entry name" value="PXA"/>
    <property type="match status" value="1"/>
</dbReference>
<comment type="similarity">
    <text evidence="1">Belongs to the sorting nexin family.</text>
</comment>
<dbReference type="InterPro" id="IPR036871">
    <property type="entry name" value="PX_dom_sf"/>
</dbReference>
<feature type="domain" description="PX" evidence="4">
    <location>
        <begin position="627"/>
        <end position="749"/>
    </location>
</feature>
<proteinExistence type="inferred from homology"/>
<dbReference type="InterPro" id="IPR036305">
    <property type="entry name" value="RGS_sf"/>
</dbReference>
<feature type="region of interest" description="Disordered" evidence="2">
    <location>
        <begin position="514"/>
        <end position="533"/>
    </location>
</feature>
<dbReference type="Gene3D" id="3.30.1520.10">
    <property type="entry name" value="Phox-like domain"/>
    <property type="match status" value="1"/>
</dbReference>
<keyword evidence="7" id="KW-1185">Reference proteome</keyword>
<dbReference type="SUPFAM" id="SSF64268">
    <property type="entry name" value="PX domain"/>
    <property type="match status" value="1"/>
</dbReference>
<dbReference type="InterPro" id="IPR013937">
    <property type="entry name" value="Sorting_nexin_C"/>
</dbReference>
<dbReference type="PANTHER" id="PTHR22775">
    <property type="entry name" value="SORTING NEXIN"/>
    <property type="match status" value="1"/>
</dbReference>
<dbReference type="RefSeq" id="XP_051610322.1">
    <property type="nucleotide sequence ID" value="XM_051750355.1"/>
</dbReference>
<dbReference type="Gene3D" id="1.10.167.10">
    <property type="entry name" value="Regulator of G-protein Signalling 4, domain 2"/>
    <property type="match status" value="1"/>
</dbReference>
<dbReference type="PANTHER" id="PTHR22775:SF3">
    <property type="entry name" value="SORTING NEXIN-13"/>
    <property type="match status" value="1"/>
</dbReference>
<name>A0AAD5G056_9ASCO</name>
<evidence type="ECO:0000259" key="4">
    <source>
        <dbReference type="PROSITE" id="PS50195"/>
    </source>
</evidence>
<dbReference type="EMBL" id="JAIHNG010000050">
    <property type="protein sequence ID" value="KAI5963901.1"/>
    <property type="molecule type" value="Genomic_DNA"/>
</dbReference>
<evidence type="ECO:0000256" key="1">
    <source>
        <dbReference type="ARBA" id="ARBA00010883"/>
    </source>
</evidence>
<dbReference type="SMART" id="SM00313">
    <property type="entry name" value="PXA"/>
    <property type="match status" value="1"/>
</dbReference>
<dbReference type="InterPro" id="IPR003114">
    <property type="entry name" value="Phox_assoc"/>
</dbReference>
<dbReference type="GeneID" id="76149236"/>